<protein>
    <submittedName>
        <fullName evidence="7">Response regulator transcription factor</fullName>
    </submittedName>
</protein>
<evidence type="ECO:0000256" key="5">
    <source>
        <dbReference type="PROSITE-ProRule" id="PRU00169"/>
    </source>
</evidence>
<accession>A0A7M1AXL9</accession>
<evidence type="ECO:0000313" key="8">
    <source>
        <dbReference type="Proteomes" id="UP000593910"/>
    </source>
</evidence>
<dbReference type="InterPro" id="IPR039420">
    <property type="entry name" value="WalR-like"/>
</dbReference>
<dbReference type="GO" id="GO:0000976">
    <property type="term" value="F:transcription cis-regulatory region binding"/>
    <property type="evidence" value="ECO:0007669"/>
    <property type="project" value="TreeGrafter"/>
</dbReference>
<keyword evidence="5" id="KW-0597">Phosphoprotein</keyword>
<dbReference type="RefSeq" id="WP_193113387.1">
    <property type="nucleotide sequence ID" value="NZ_CP041165.1"/>
</dbReference>
<evidence type="ECO:0000256" key="1">
    <source>
        <dbReference type="ARBA" id="ARBA00023012"/>
    </source>
</evidence>
<keyword evidence="3" id="KW-0238">DNA-binding</keyword>
<dbReference type="AlphaFoldDB" id="A0A7M1AXL9"/>
<dbReference type="SUPFAM" id="SSF52172">
    <property type="entry name" value="CheY-like"/>
    <property type="match status" value="1"/>
</dbReference>
<sequence length="212" mass="23905">MKKNILLLEDDRELASTLAELLEENGYSVELVHNGNDAIDASYDNKYELYVFDINVPDMNGLELLESLRNADDTTPTIFISAMIDLNSISKAFEIGADDYLKKPFFPEELLIRVKAKLAQTTKAISYKNLKFFPDTKTLYKDDTIVQLGEVQERLCDLFMHNIGSVLDKTILLDQLTHPSDTALRVALNKLKQTTGLAIKNIRGVGYIVEKS</sequence>
<feature type="domain" description="Response regulatory" evidence="6">
    <location>
        <begin position="4"/>
        <end position="118"/>
    </location>
</feature>
<reference evidence="7 8" key="1">
    <citation type="submission" date="2019-06" db="EMBL/GenBank/DDBJ databases">
        <title>Sulfurimonas gotlandica sp. nov., a chemoautotrophic and psychrotolerant epsilonproteobacterium isolated from a pelagic redoxcline, and an emended description of the genus Sulfurimonas.</title>
        <authorList>
            <person name="Wang S."/>
            <person name="Jiang L."/>
            <person name="Shao Z."/>
        </authorList>
    </citation>
    <scope>NUCLEOTIDE SEQUENCE [LARGE SCALE GENOMIC DNA]</scope>
    <source>
        <strain evidence="7 8">B2</strain>
    </source>
</reference>
<gene>
    <name evidence="7" type="ORF">FJR03_10090</name>
</gene>
<dbReference type="SUPFAM" id="SSF46894">
    <property type="entry name" value="C-terminal effector domain of the bipartite response regulators"/>
    <property type="match status" value="1"/>
</dbReference>
<keyword evidence="4" id="KW-0804">Transcription</keyword>
<keyword evidence="2" id="KW-0805">Transcription regulation</keyword>
<dbReference type="SMART" id="SM00448">
    <property type="entry name" value="REC"/>
    <property type="match status" value="1"/>
</dbReference>
<dbReference type="Gene3D" id="1.10.10.10">
    <property type="entry name" value="Winged helix-like DNA-binding domain superfamily/Winged helix DNA-binding domain"/>
    <property type="match status" value="1"/>
</dbReference>
<dbReference type="Gene3D" id="3.40.50.2300">
    <property type="match status" value="1"/>
</dbReference>
<dbReference type="InterPro" id="IPR036388">
    <property type="entry name" value="WH-like_DNA-bd_sf"/>
</dbReference>
<dbReference type="Pfam" id="PF00072">
    <property type="entry name" value="Response_reg"/>
    <property type="match status" value="1"/>
</dbReference>
<dbReference type="InterPro" id="IPR016032">
    <property type="entry name" value="Sig_transdc_resp-reg_C-effctor"/>
</dbReference>
<dbReference type="PROSITE" id="PS50110">
    <property type="entry name" value="RESPONSE_REGULATORY"/>
    <property type="match status" value="1"/>
</dbReference>
<evidence type="ECO:0000313" key="7">
    <source>
        <dbReference type="EMBL" id="QOP42066.1"/>
    </source>
</evidence>
<evidence type="ECO:0000256" key="2">
    <source>
        <dbReference type="ARBA" id="ARBA00023015"/>
    </source>
</evidence>
<dbReference type="EMBL" id="CP041165">
    <property type="protein sequence ID" value="QOP42066.1"/>
    <property type="molecule type" value="Genomic_DNA"/>
</dbReference>
<evidence type="ECO:0000256" key="3">
    <source>
        <dbReference type="ARBA" id="ARBA00023125"/>
    </source>
</evidence>
<dbReference type="GO" id="GO:0032993">
    <property type="term" value="C:protein-DNA complex"/>
    <property type="evidence" value="ECO:0007669"/>
    <property type="project" value="TreeGrafter"/>
</dbReference>
<keyword evidence="1" id="KW-0902">Two-component regulatory system</keyword>
<evidence type="ECO:0000256" key="4">
    <source>
        <dbReference type="ARBA" id="ARBA00023163"/>
    </source>
</evidence>
<evidence type="ECO:0000259" key="6">
    <source>
        <dbReference type="PROSITE" id="PS50110"/>
    </source>
</evidence>
<dbReference type="Gene3D" id="6.10.250.690">
    <property type="match status" value="1"/>
</dbReference>
<dbReference type="InterPro" id="IPR011006">
    <property type="entry name" value="CheY-like_superfamily"/>
</dbReference>
<dbReference type="GO" id="GO:0005829">
    <property type="term" value="C:cytosol"/>
    <property type="evidence" value="ECO:0007669"/>
    <property type="project" value="TreeGrafter"/>
</dbReference>
<dbReference type="InterPro" id="IPR001789">
    <property type="entry name" value="Sig_transdc_resp-reg_receiver"/>
</dbReference>
<dbReference type="PANTHER" id="PTHR48111:SF22">
    <property type="entry name" value="REGULATOR OF RPOS"/>
    <property type="match status" value="1"/>
</dbReference>
<dbReference type="Proteomes" id="UP000593910">
    <property type="component" value="Chromosome"/>
</dbReference>
<dbReference type="KEGG" id="smax:FJR03_10090"/>
<name>A0A7M1AXL9_9BACT</name>
<organism evidence="7 8">
    <name type="scientific">Sulfurimonas marina</name>
    <dbReference type="NCBI Taxonomy" id="2590551"/>
    <lineage>
        <taxon>Bacteria</taxon>
        <taxon>Pseudomonadati</taxon>
        <taxon>Campylobacterota</taxon>
        <taxon>Epsilonproteobacteria</taxon>
        <taxon>Campylobacterales</taxon>
        <taxon>Sulfurimonadaceae</taxon>
        <taxon>Sulfurimonas</taxon>
    </lineage>
</organism>
<dbReference type="GO" id="GO:0006355">
    <property type="term" value="P:regulation of DNA-templated transcription"/>
    <property type="evidence" value="ECO:0007669"/>
    <property type="project" value="InterPro"/>
</dbReference>
<dbReference type="PANTHER" id="PTHR48111">
    <property type="entry name" value="REGULATOR OF RPOS"/>
    <property type="match status" value="1"/>
</dbReference>
<dbReference type="GO" id="GO:0000156">
    <property type="term" value="F:phosphorelay response regulator activity"/>
    <property type="evidence" value="ECO:0007669"/>
    <property type="project" value="TreeGrafter"/>
</dbReference>
<keyword evidence="8" id="KW-1185">Reference proteome</keyword>
<proteinExistence type="predicted"/>
<feature type="modified residue" description="4-aspartylphosphate" evidence="5">
    <location>
        <position position="53"/>
    </location>
</feature>